<organism evidence="1 2">
    <name type="scientific">Microcoleus asticus IPMA8</name>
    <dbReference type="NCBI Taxonomy" id="2563858"/>
    <lineage>
        <taxon>Bacteria</taxon>
        <taxon>Bacillati</taxon>
        <taxon>Cyanobacteriota</taxon>
        <taxon>Cyanophyceae</taxon>
        <taxon>Oscillatoriophycideae</taxon>
        <taxon>Oscillatoriales</taxon>
        <taxon>Microcoleaceae</taxon>
        <taxon>Microcoleus</taxon>
        <taxon>Microcoleus asticus</taxon>
    </lineage>
</organism>
<gene>
    <name evidence="1" type="ORF">E5S67_02024</name>
</gene>
<protein>
    <recommendedName>
        <fullName evidence="3">Transposase</fullName>
    </recommendedName>
</protein>
<evidence type="ECO:0008006" key="3">
    <source>
        <dbReference type="Google" id="ProtNLM"/>
    </source>
</evidence>
<keyword evidence="2" id="KW-1185">Reference proteome</keyword>
<proteinExistence type="predicted"/>
<accession>A0ABX2CV69</accession>
<evidence type="ECO:0000313" key="1">
    <source>
        <dbReference type="EMBL" id="NQE34300.1"/>
    </source>
</evidence>
<sequence>MRKSDRLILASVNIATGQCLIQAYSKGNGEHTIQYLKYLMSQYNDQRIALIWDGAKYHSSLLG</sequence>
<reference evidence="1 2" key="1">
    <citation type="journal article" date="2020" name="Sci. Rep.">
        <title>A novel cyanobacterial geosmin producer, revising GeoA distribution and dispersion patterns in Bacteria.</title>
        <authorList>
            <person name="Churro C."/>
            <person name="Semedo-Aguiar A.P."/>
            <person name="Silva A.D."/>
            <person name="Pereira-Leal J.B."/>
            <person name="Leite R.B."/>
        </authorList>
    </citation>
    <scope>NUCLEOTIDE SEQUENCE [LARGE SCALE GENOMIC DNA]</scope>
    <source>
        <strain evidence="1 2">IPMA8</strain>
    </source>
</reference>
<comment type="caution">
    <text evidence="1">The sequence shown here is derived from an EMBL/GenBank/DDBJ whole genome shotgun (WGS) entry which is preliminary data.</text>
</comment>
<dbReference type="Proteomes" id="UP000702425">
    <property type="component" value="Unassembled WGS sequence"/>
</dbReference>
<evidence type="ECO:0000313" key="2">
    <source>
        <dbReference type="Proteomes" id="UP000702425"/>
    </source>
</evidence>
<name>A0ABX2CV69_9CYAN</name>
<dbReference type="EMBL" id="SRRZ01000029">
    <property type="protein sequence ID" value="NQE34300.1"/>
    <property type="molecule type" value="Genomic_DNA"/>
</dbReference>